<dbReference type="Proteomes" id="UP001159363">
    <property type="component" value="Chromosome 8"/>
</dbReference>
<proteinExistence type="predicted"/>
<name>A0ABQ9GUP8_9NEOP</name>
<gene>
    <name evidence="1" type="ORF">PR048_023622</name>
</gene>
<dbReference type="EMBL" id="JARBHB010000009">
    <property type="protein sequence ID" value="KAJ8875723.1"/>
    <property type="molecule type" value="Genomic_DNA"/>
</dbReference>
<comment type="caution">
    <text evidence="1">The sequence shown here is derived from an EMBL/GenBank/DDBJ whole genome shotgun (WGS) entry which is preliminary data.</text>
</comment>
<evidence type="ECO:0000313" key="1">
    <source>
        <dbReference type="EMBL" id="KAJ8875723.1"/>
    </source>
</evidence>
<protein>
    <submittedName>
        <fullName evidence="1">Uncharacterized protein</fullName>
    </submittedName>
</protein>
<evidence type="ECO:0000313" key="2">
    <source>
        <dbReference type="Proteomes" id="UP001159363"/>
    </source>
</evidence>
<reference evidence="1 2" key="1">
    <citation type="submission" date="2023-02" db="EMBL/GenBank/DDBJ databases">
        <title>LHISI_Scaffold_Assembly.</title>
        <authorList>
            <person name="Stuart O.P."/>
            <person name="Cleave R."/>
            <person name="Magrath M.J.L."/>
            <person name="Mikheyev A.S."/>
        </authorList>
    </citation>
    <scope>NUCLEOTIDE SEQUENCE [LARGE SCALE GENOMIC DNA]</scope>
    <source>
        <strain evidence="1">Daus_M_001</strain>
        <tissue evidence="1">Leg muscle</tissue>
    </source>
</reference>
<keyword evidence="2" id="KW-1185">Reference proteome</keyword>
<organism evidence="1 2">
    <name type="scientific">Dryococelus australis</name>
    <dbReference type="NCBI Taxonomy" id="614101"/>
    <lineage>
        <taxon>Eukaryota</taxon>
        <taxon>Metazoa</taxon>
        <taxon>Ecdysozoa</taxon>
        <taxon>Arthropoda</taxon>
        <taxon>Hexapoda</taxon>
        <taxon>Insecta</taxon>
        <taxon>Pterygota</taxon>
        <taxon>Neoptera</taxon>
        <taxon>Polyneoptera</taxon>
        <taxon>Phasmatodea</taxon>
        <taxon>Verophasmatodea</taxon>
        <taxon>Anareolatae</taxon>
        <taxon>Phasmatidae</taxon>
        <taxon>Eurycanthinae</taxon>
        <taxon>Dryococelus</taxon>
    </lineage>
</organism>
<accession>A0ABQ9GUP8</accession>
<sequence>MRGSTASAGERRKQPCLFIAATVVTNKRTGSVGVYTRIFPLGTVCKEKRPRAQCRAVPGRAGICPCLRDVKKTLTNHTACIYGTVSGDPIVILVESLYEGSIAGPLRSCAGVATVAERLACSPPTKANRVQFPAGSPNYCKWESCRSMPLVGGFSLGSPVPPSFHSGAASLNLIGSQDLAVKSRPNIFSYSIAVLKSTLVMGLVQRAKRRFSAQLFAIQPHRCKVALVQRENTSCNSAARRRQTLSTVCRDVFTNKSFLTDLRTILLEANQARISVESLPDLRMWESCGTLPLVGRFSRGSPVSPALAFRRCTILIGSQNVDVCCTAVARGSSAVRRDATPTPAPDRLDCIFTSAVTARRPLRLATCTRHFPAGSPYKFPLLQPRFLGLPADAAADMAYSSYCGTM</sequence>